<gene>
    <name evidence="2" type="ORF">ENJ15_01645</name>
</gene>
<feature type="transmembrane region" description="Helical" evidence="1">
    <location>
        <begin position="81"/>
        <end position="101"/>
    </location>
</feature>
<feature type="transmembrane region" description="Helical" evidence="1">
    <location>
        <begin position="134"/>
        <end position="157"/>
    </location>
</feature>
<keyword evidence="1" id="KW-1133">Transmembrane helix</keyword>
<feature type="transmembrane region" description="Helical" evidence="1">
    <location>
        <begin position="44"/>
        <end position="69"/>
    </location>
</feature>
<accession>A0A7V5VE69</accession>
<feature type="transmembrane region" description="Helical" evidence="1">
    <location>
        <begin position="190"/>
        <end position="210"/>
    </location>
</feature>
<dbReference type="AlphaFoldDB" id="A0A7V5VE69"/>
<reference evidence="2" key="1">
    <citation type="journal article" date="2020" name="mSystems">
        <title>Genome- and Community-Level Interaction Insights into Carbon Utilization and Element Cycling Functions of Hydrothermarchaeota in Hydrothermal Sediment.</title>
        <authorList>
            <person name="Zhou Z."/>
            <person name="Liu Y."/>
            <person name="Xu W."/>
            <person name="Pan J."/>
            <person name="Luo Z.H."/>
            <person name="Li M."/>
        </authorList>
    </citation>
    <scope>NUCLEOTIDE SEQUENCE [LARGE SCALE GENOMIC DNA]</scope>
    <source>
        <strain evidence="2">HyVt-460</strain>
    </source>
</reference>
<keyword evidence="1" id="KW-0812">Transmembrane</keyword>
<feature type="transmembrane region" description="Helical" evidence="1">
    <location>
        <begin position="230"/>
        <end position="250"/>
    </location>
</feature>
<proteinExistence type="predicted"/>
<organism evidence="2">
    <name type="scientific">Caldithrix abyssi</name>
    <dbReference type="NCBI Taxonomy" id="187145"/>
    <lineage>
        <taxon>Bacteria</taxon>
        <taxon>Pseudomonadati</taxon>
        <taxon>Calditrichota</taxon>
        <taxon>Calditrichia</taxon>
        <taxon>Calditrichales</taxon>
        <taxon>Calditrichaceae</taxon>
        <taxon>Caldithrix</taxon>
    </lineage>
</organism>
<evidence type="ECO:0008006" key="3">
    <source>
        <dbReference type="Google" id="ProtNLM"/>
    </source>
</evidence>
<keyword evidence="1" id="KW-0472">Membrane</keyword>
<comment type="caution">
    <text evidence="2">The sequence shown here is derived from an EMBL/GenBank/DDBJ whole genome shotgun (WGS) entry which is preliminary data.</text>
</comment>
<evidence type="ECO:0000313" key="2">
    <source>
        <dbReference type="EMBL" id="HHM01687.1"/>
    </source>
</evidence>
<dbReference type="EMBL" id="DRLI01000063">
    <property type="protein sequence ID" value="HHM01687.1"/>
    <property type="molecule type" value="Genomic_DNA"/>
</dbReference>
<sequence>MNAGAMIFFILLYWSGRLFFYDIRCLTEEQKAGGSAILYRLLWSLWGVIFWENMVWVALLIIFHILMVLTDSLFRVKGRPLLTFMLHSLALVLVVILMRMLPFSSGDWFSANPLAAAGSFFRERLLHADTVNTLWLAALTAMLYTVKEATILIRLVLNTVRATPVHKDHPEKQDTAEYERGRLIGILERLLFYVMVLFNQPGAIAIVVAIKSLARFKDLDNRPFAEYFLIGSLLSLATAAAPALIVRLFFF</sequence>
<evidence type="ECO:0000256" key="1">
    <source>
        <dbReference type="SAM" id="Phobius"/>
    </source>
</evidence>
<protein>
    <recommendedName>
        <fullName evidence="3">DUF3307 domain-containing protein</fullName>
    </recommendedName>
</protein>
<dbReference type="Proteomes" id="UP000885771">
    <property type="component" value="Unassembled WGS sequence"/>
</dbReference>
<name>A0A7V5VE69_CALAY</name>